<evidence type="ECO:0000256" key="6">
    <source>
        <dbReference type="ARBA" id="ARBA00060793"/>
    </source>
</evidence>
<evidence type="ECO:0000256" key="4">
    <source>
        <dbReference type="ARBA" id="ARBA00022679"/>
    </source>
</evidence>
<dbReference type="GO" id="GO:0016831">
    <property type="term" value="F:carboxy-lyase activity"/>
    <property type="evidence" value="ECO:0007669"/>
    <property type="project" value="TreeGrafter"/>
</dbReference>
<evidence type="ECO:0000256" key="5">
    <source>
        <dbReference type="ARBA" id="ARBA00050612"/>
    </source>
</evidence>
<sequence length="197" mass="21593">MKIVLAISGATGALYGIKFLEEAKKAGLEIQLILSDSAKKTIELETDYSLEVINELASCQFSNSDIGAPPASGSFLHQGMVIAPCSMKTLSAIANGYAGNLINRAADVTIKERRKLVMLVRETPFSPIHLENMLKLSRLGVVIMPPIPSFYNKPNTIDDIFRQMTGRIFDQLGIENNLVNRWAATAQRLTLTKELAV</sequence>
<dbReference type="OrthoDB" id="9781577at2"/>
<evidence type="ECO:0000256" key="7">
    <source>
        <dbReference type="HAMAP-Rule" id="MF_01984"/>
    </source>
</evidence>
<dbReference type="HAMAP" id="MF_01984">
    <property type="entry name" value="ubiX_pad"/>
    <property type="match status" value="1"/>
</dbReference>
<name>A0A4Y7RPF8_9FIRM</name>
<protein>
    <recommendedName>
        <fullName evidence="7">Flavin prenyltransferase UbiX</fullName>
        <ecNumber evidence="7">2.5.1.129</ecNumber>
    </recommendedName>
</protein>
<keyword evidence="3 7" id="KW-0288">FMN</keyword>
<evidence type="ECO:0000256" key="2">
    <source>
        <dbReference type="ARBA" id="ARBA00022630"/>
    </source>
</evidence>
<dbReference type="InterPro" id="IPR036551">
    <property type="entry name" value="Flavin_trans-like"/>
</dbReference>
<reference evidence="9 10" key="1">
    <citation type="journal article" date="2018" name="Environ. Microbiol.">
        <title>Novel energy conservation strategies and behaviour of Pelotomaculum schinkii driving syntrophic propionate catabolism.</title>
        <authorList>
            <person name="Hidalgo-Ahumada C.A.P."/>
            <person name="Nobu M.K."/>
            <person name="Narihiro T."/>
            <person name="Tamaki H."/>
            <person name="Liu W.T."/>
            <person name="Kamagata Y."/>
            <person name="Stams A.J.M."/>
            <person name="Imachi H."/>
            <person name="Sousa D.Z."/>
        </authorList>
    </citation>
    <scope>NUCLEOTIDE SEQUENCE [LARGE SCALE GENOMIC DNA]</scope>
    <source>
        <strain evidence="9 10">MGP</strain>
    </source>
</reference>
<dbReference type="PANTHER" id="PTHR43374">
    <property type="entry name" value="FLAVIN PRENYLTRANSFERASE"/>
    <property type="match status" value="1"/>
</dbReference>
<feature type="binding site" evidence="7">
    <location>
        <position position="35"/>
    </location>
    <ligand>
        <name>FMN</name>
        <dbReference type="ChEBI" id="CHEBI:58210"/>
    </ligand>
</feature>
<dbReference type="EMBL" id="QFFZ01000020">
    <property type="protein sequence ID" value="TEB10888.1"/>
    <property type="molecule type" value="Genomic_DNA"/>
</dbReference>
<comment type="caution">
    <text evidence="7">Lacks conserved residue(s) required for the propagation of feature annotation.</text>
</comment>
<dbReference type="FunFam" id="3.40.50.1950:FF:000001">
    <property type="entry name" value="Flavin prenyltransferase UbiX"/>
    <property type="match status" value="1"/>
</dbReference>
<dbReference type="InterPro" id="IPR003382">
    <property type="entry name" value="Flavoprotein"/>
</dbReference>
<comment type="caution">
    <text evidence="9">The sequence shown here is derived from an EMBL/GenBank/DDBJ whole genome shotgun (WGS) entry which is preliminary data.</text>
</comment>
<dbReference type="Proteomes" id="UP000297597">
    <property type="component" value="Unassembled WGS sequence"/>
</dbReference>
<comment type="catalytic activity">
    <reaction evidence="5 7">
        <text>dimethylallyl phosphate + FMNH2 = prenylated FMNH2 + phosphate</text>
        <dbReference type="Rhea" id="RHEA:37743"/>
        <dbReference type="ChEBI" id="CHEBI:43474"/>
        <dbReference type="ChEBI" id="CHEBI:57618"/>
        <dbReference type="ChEBI" id="CHEBI:87467"/>
        <dbReference type="ChEBI" id="CHEBI:88052"/>
        <dbReference type="EC" id="2.5.1.129"/>
    </reaction>
</comment>
<keyword evidence="2 7" id="KW-0285">Flavoprotein</keyword>
<feature type="binding site" evidence="7">
    <location>
        <begin position="86"/>
        <end position="89"/>
    </location>
    <ligand>
        <name>FMN</name>
        <dbReference type="ChEBI" id="CHEBI:58210"/>
    </ligand>
</feature>
<dbReference type="InterPro" id="IPR004507">
    <property type="entry name" value="UbiX-like"/>
</dbReference>
<dbReference type="NCBIfam" id="TIGR00421">
    <property type="entry name" value="ubiX_pad"/>
    <property type="match status" value="1"/>
</dbReference>
<keyword evidence="1 7" id="KW-0637">Prenyltransferase</keyword>
<dbReference type="GO" id="GO:0106141">
    <property type="term" value="F:flavin prenyltransferase activity"/>
    <property type="evidence" value="ECO:0007669"/>
    <property type="project" value="UniProtKB-EC"/>
</dbReference>
<dbReference type="Pfam" id="PF02441">
    <property type="entry name" value="Flavoprotein"/>
    <property type="match status" value="1"/>
</dbReference>
<feature type="binding site" evidence="7">
    <location>
        <position position="167"/>
    </location>
    <ligand>
        <name>dimethylallyl phosphate</name>
        <dbReference type="ChEBI" id="CHEBI:88052"/>
    </ligand>
</feature>
<feature type="binding site" evidence="7">
    <location>
        <position position="121"/>
    </location>
    <ligand>
        <name>FMN</name>
        <dbReference type="ChEBI" id="CHEBI:58210"/>
    </ligand>
</feature>
<dbReference type="NCBIfam" id="NF004685">
    <property type="entry name" value="PRK06029.1"/>
    <property type="match status" value="1"/>
</dbReference>
<dbReference type="AlphaFoldDB" id="A0A4Y7RPF8"/>
<evidence type="ECO:0000256" key="3">
    <source>
        <dbReference type="ARBA" id="ARBA00022643"/>
    </source>
</evidence>
<dbReference type="RefSeq" id="WP_134213918.1">
    <property type="nucleotide sequence ID" value="NZ_QFFZ01000020.1"/>
</dbReference>
<dbReference type="SUPFAM" id="SSF52507">
    <property type="entry name" value="Homo-oligomeric flavin-containing Cys decarboxylases, HFCD"/>
    <property type="match status" value="1"/>
</dbReference>
<dbReference type="EC" id="2.5.1.129" evidence="7"/>
<comment type="function">
    <text evidence="7">Flavin prenyltransferase that catalyzes the synthesis of the prenylated FMN cofactor (prenyl-FMN) for 4-hydroxy-3-polyprenylbenzoic acid decarboxylase UbiD. The prenyltransferase is metal-independent and links a dimethylallyl moiety from dimethylallyl monophosphate (DMAP) to the flavin N5 and C6 atoms of FMN.</text>
</comment>
<accession>A0A4Y7RPF8</accession>
<feature type="binding site" evidence="7">
    <location>
        <begin position="9"/>
        <end position="11"/>
    </location>
    <ligand>
        <name>FMN</name>
        <dbReference type="ChEBI" id="CHEBI:58210"/>
    </ligand>
</feature>
<evidence type="ECO:0000313" key="9">
    <source>
        <dbReference type="EMBL" id="TEB10888.1"/>
    </source>
</evidence>
<gene>
    <name evidence="9" type="primary">bsdB_1</name>
    <name evidence="7" type="synonym">ubiX</name>
    <name evidence="9" type="ORF">Pmgp_02055</name>
</gene>
<feature type="domain" description="Flavoprotein" evidence="8">
    <location>
        <begin position="1"/>
        <end position="171"/>
    </location>
</feature>
<comment type="similarity">
    <text evidence="6 7">Belongs to the UbiX/PAD1 family.</text>
</comment>
<evidence type="ECO:0000313" key="10">
    <source>
        <dbReference type="Proteomes" id="UP000297597"/>
    </source>
</evidence>
<evidence type="ECO:0000259" key="8">
    <source>
        <dbReference type="Pfam" id="PF02441"/>
    </source>
</evidence>
<keyword evidence="10" id="KW-1185">Reference proteome</keyword>
<organism evidence="9 10">
    <name type="scientific">Pelotomaculum propionicicum</name>
    <dbReference type="NCBI Taxonomy" id="258475"/>
    <lineage>
        <taxon>Bacteria</taxon>
        <taxon>Bacillati</taxon>
        <taxon>Bacillota</taxon>
        <taxon>Clostridia</taxon>
        <taxon>Eubacteriales</taxon>
        <taxon>Desulfotomaculaceae</taxon>
        <taxon>Pelotomaculum</taxon>
    </lineage>
</organism>
<evidence type="ECO:0000256" key="1">
    <source>
        <dbReference type="ARBA" id="ARBA00022602"/>
    </source>
</evidence>
<proteinExistence type="inferred from homology"/>
<keyword evidence="4 7" id="KW-0808">Transferase</keyword>
<feature type="binding site" evidence="7">
    <location>
        <position position="151"/>
    </location>
    <ligand>
        <name>dimethylallyl phosphate</name>
        <dbReference type="ChEBI" id="CHEBI:88052"/>
    </ligand>
</feature>
<dbReference type="Gene3D" id="3.40.50.1950">
    <property type="entry name" value="Flavin prenyltransferase-like"/>
    <property type="match status" value="1"/>
</dbReference>
<dbReference type="PANTHER" id="PTHR43374:SF1">
    <property type="entry name" value="FLAVIN PRENYLTRANSFERASE PAD1, MITOCHONDRIAL"/>
    <property type="match status" value="1"/>
</dbReference>